<accession>A0ABD2ZNE5</accession>
<gene>
    <name evidence="2" type="ORF">ACH5RR_018540</name>
</gene>
<comment type="caution">
    <text evidence="2">The sequence shown here is derived from an EMBL/GenBank/DDBJ whole genome shotgun (WGS) entry which is preliminary data.</text>
</comment>
<evidence type="ECO:0000313" key="3">
    <source>
        <dbReference type="Proteomes" id="UP001630127"/>
    </source>
</evidence>
<feature type="region of interest" description="Disordered" evidence="1">
    <location>
        <begin position="78"/>
        <end position="98"/>
    </location>
</feature>
<sequence>MVAISETLAVPHSIPPAEAAPSPSKDSNTQPIILEADDNPSNTQPHVQPKTLTQMTKPCMQTKTLGLSKTLAMNQSLGSIEESSKDEDETEDYASILPNMKLMLKVSDDQ</sequence>
<proteinExistence type="predicted"/>
<keyword evidence="3" id="KW-1185">Reference proteome</keyword>
<evidence type="ECO:0000313" key="2">
    <source>
        <dbReference type="EMBL" id="KAL3520391.1"/>
    </source>
</evidence>
<protein>
    <submittedName>
        <fullName evidence="2">Uncharacterized protein</fullName>
    </submittedName>
</protein>
<evidence type="ECO:0000256" key="1">
    <source>
        <dbReference type="SAM" id="MobiDB-lite"/>
    </source>
</evidence>
<feature type="compositionally biased region" description="Low complexity" evidence="1">
    <location>
        <begin position="11"/>
        <end position="24"/>
    </location>
</feature>
<reference evidence="2 3" key="1">
    <citation type="submission" date="2024-11" db="EMBL/GenBank/DDBJ databases">
        <title>A near-complete genome assembly of Cinchona calisaya.</title>
        <authorList>
            <person name="Lian D.C."/>
            <person name="Zhao X.W."/>
            <person name="Wei L."/>
        </authorList>
    </citation>
    <scope>NUCLEOTIDE SEQUENCE [LARGE SCALE GENOMIC DNA]</scope>
    <source>
        <tissue evidence="2">Nenye</tissue>
    </source>
</reference>
<organism evidence="2 3">
    <name type="scientific">Cinchona calisaya</name>
    <dbReference type="NCBI Taxonomy" id="153742"/>
    <lineage>
        <taxon>Eukaryota</taxon>
        <taxon>Viridiplantae</taxon>
        <taxon>Streptophyta</taxon>
        <taxon>Embryophyta</taxon>
        <taxon>Tracheophyta</taxon>
        <taxon>Spermatophyta</taxon>
        <taxon>Magnoliopsida</taxon>
        <taxon>eudicotyledons</taxon>
        <taxon>Gunneridae</taxon>
        <taxon>Pentapetalae</taxon>
        <taxon>asterids</taxon>
        <taxon>lamiids</taxon>
        <taxon>Gentianales</taxon>
        <taxon>Rubiaceae</taxon>
        <taxon>Cinchonoideae</taxon>
        <taxon>Cinchoneae</taxon>
        <taxon>Cinchona</taxon>
    </lineage>
</organism>
<dbReference type="AlphaFoldDB" id="A0ABD2ZNE5"/>
<feature type="compositionally biased region" description="Polar residues" evidence="1">
    <location>
        <begin position="39"/>
        <end position="49"/>
    </location>
</feature>
<dbReference type="EMBL" id="JBJUIK010000008">
    <property type="protein sequence ID" value="KAL3520391.1"/>
    <property type="molecule type" value="Genomic_DNA"/>
</dbReference>
<name>A0ABD2ZNE5_9GENT</name>
<dbReference type="Proteomes" id="UP001630127">
    <property type="component" value="Unassembled WGS sequence"/>
</dbReference>
<feature type="region of interest" description="Disordered" evidence="1">
    <location>
        <begin position="1"/>
        <end position="49"/>
    </location>
</feature>